<name>A0ABN7RBM5_9BACT</name>
<dbReference type="RefSeq" id="WP_215234744.1">
    <property type="nucleotide sequence ID" value="NZ_CAJRAU010000004.1"/>
</dbReference>
<evidence type="ECO:0000313" key="2">
    <source>
        <dbReference type="Proteomes" id="UP000679725"/>
    </source>
</evidence>
<gene>
    <name evidence="1" type="ORF">DYBT9623_03441</name>
</gene>
<evidence type="ECO:0008006" key="3">
    <source>
        <dbReference type="Google" id="ProtNLM"/>
    </source>
</evidence>
<proteinExistence type="predicted"/>
<keyword evidence="2" id="KW-1185">Reference proteome</keyword>
<sequence>MGIKNQLLADEKQSRIAAMRIADHACSSRETFDELFNCFISGDYRLAQRAAHSLTFAAQKEPELIKPYIGILVKRLGREDVHDAILRNSARILEDVIIPEEYHGELIDTAFKHVRNTQTAIAIRAFCLTILYNLTLIYPELKNELRYEIQERIDYEGPAFISRGRKILARI</sequence>
<protein>
    <recommendedName>
        <fullName evidence="3">HEAT repeat domain-containing protein</fullName>
    </recommendedName>
</protein>
<organism evidence="1 2">
    <name type="scientific">Dyadobacter linearis</name>
    <dbReference type="NCBI Taxonomy" id="2823330"/>
    <lineage>
        <taxon>Bacteria</taxon>
        <taxon>Pseudomonadati</taxon>
        <taxon>Bacteroidota</taxon>
        <taxon>Cytophagia</taxon>
        <taxon>Cytophagales</taxon>
        <taxon>Spirosomataceae</taxon>
        <taxon>Dyadobacter</taxon>
    </lineage>
</organism>
<comment type="caution">
    <text evidence="1">The sequence shown here is derived from an EMBL/GenBank/DDBJ whole genome shotgun (WGS) entry which is preliminary data.</text>
</comment>
<dbReference type="EMBL" id="CAJRAU010000004">
    <property type="protein sequence ID" value="CAG5071412.1"/>
    <property type="molecule type" value="Genomic_DNA"/>
</dbReference>
<reference evidence="1 2" key="1">
    <citation type="submission" date="2021-04" db="EMBL/GenBank/DDBJ databases">
        <authorList>
            <person name="Rodrigo-Torres L."/>
            <person name="Arahal R. D."/>
            <person name="Lucena T."/>
        </authorList>
    </citation>
    <scope>NUCLEOTIDE SEQUENCE [LARGE SCALE GENOMIC DNA]</scope>
    <source>
        <strain evidence="1 2">CECT 9623</strain>
    </source>
</reference>
<evidence type="ECO:0000313" key="1">
    <source>
        <dbReference type="EMBL" id="CAG5071412.1"/>
    </source>
</evidence>
<accession>A0ABN7RBM5</accession>
<dbReference type="InterPro" id="IPR016024">
    <property type="entry name" value="ARM-type_fold"/>
</dbReference>
<dbReference type="Proteomes" id="UP000679725">
    <property type="component" value="Unassembled WGS sequence"/>
</dbReference>
<dbReference type="SUPFAM" id="SSF48371">
    <property type="entry name" value="ARM repeat"/>
    <property type="match status" value="1"/>
</dbReference>